<dbReference type="Pfam" id="PF13483">
    <property type="entry name" value="Lactamase_B_3"/>
    <property type="match status" value="1"/>
</dbReference>
<name>A0ABU9ENJ5_LIMFS</name>
<proteinExistence type="predicted"/>
<dbReference type="Gene3D" id="3.60.15.10">
    <property type="entry name" value="Ribonuclease Z/Hydroxyacylglutathione hydrolase-like"/>
    <property type="match status" value="1"/>
</dbReference>
<accession>A0ABU9ENJ5</accession>
<reference evidence="1 2" key="1">
    <citation type="journal article" date="2024" name="Front. Microbiol.">
        <title>Transcriptomic insights into the dominance of two phototrophs throughout the water column of a tropical hypersaline-alkaline crater lake (Dziani Dzaha, Mayotte).</title>
        <authorList>
            <person name="Duperron S."/>
            <person name="Halary S."/>
            <person name="Bouly J.-P."/>
            <person name="Roussel T."/>
            <person name="Hugoni M."/>
            <person name="Bruto M."/>
            <person name="Oger P."/>
            <person name="Duval C."/>
            <person name="Woo A."/>
            <person name="Jezequiel D."/>
            <person name="Ader M."/>
            <person name="Leboulanger C."/>
            <person name="Agogue H."/>
            <person name="Grossi V."/>
            <person name="Trousselier M."/>
            <person name="Bernard C."/>
        </authorList>
    </citation>
    <scope>NUCLEOTIDE SEQUENCE [LARGE SCALE GENOMIC DNA]</scope>
    <source>
        <strain evidence="1 2">PMC 851.14</strain>
    </source>
</reference>
<organism evidence="1 2">
    <name type="scientific">Limnospira fusiformis PMC 851.14</name>
    <dbReference type="NCBI Taxonomy" id="2219512"/>
    <lineage>
        <taxon>Bacteria</taxon>
        <taxon>Bacillati</taxon>
        <taxon>Cyanobacteriota</taxon>
        <taxon>Cyanophyceae</taxon>
        <taxon>Oscillatoriophycideae</taxon>
        <taxon>Oscillatoriales</taxon>
        <taxon>Sirenicapillariaceae</taxon>
        <taxon>Limnospira</taxon>
    </lineage>
</organism>
<evidence type="ECO:0000313" key="2">
    <source>
        <dbReference type="Proteomes" id="UP001387447"/>
    </source>
</evidence>
<comment type="caution">
    <text evidence="1">The sequence shown here is derived from an EMBL/GenBank/DDBJ whole genome shotgun (WGS) entry which is preliminary data.</text>
</comment>
<dbReference type="PANTHER" id="PTHR39189:SF1">
    <property type="entry name" value="UPF0173 METAL-DEPENDENT HYDROLASE YTKL"/>
    <property type="match status" value="1"/>
</dbReference>
<evidence type="ECO:0000313" key="1">
    <source>
        <dbReference type="EMBL" id="MEK9513511.1"/>
    </source>
</evidence>
<dbReference type="EMBL" id="JBBWYZ010000015">
    <property type="protein sequence ID" value="MEK9513511.1"/>
    <property type="molecule type" value="Genomic_DNA"/>
</dbReference>
<dbReference type="SUPFAM" id="SSF56281">
    <property type="entry name" value="Metallo-hydrolase/oxidoreductase"/>
    <property type="match status" value="1"/>
</dbReference>
<dbReference type="PANTHER" id="PTHR39189">
    <property type="entry name" value="UPF0173 METAL-DEPENDENT HYDROLASE YTKL"/>
    <property type="match status" value="1"/>
</dbReference>
<protein>
    <submittedName>
        <fullName evidence="1">MBL fold metallo-hydrolase</fullName>
    </submittedName>
</protein>
<sequence>MKRRQFIHLAKTSAIVTLAAGFGARWQVSQAQTPSESNLTIRWLGHTSFLFTGDGLRILVNPFRQIGCTAGFGSPKIETDLVLISSRLLDEGSIDGFPNNPALLHEPGVYQFQGTQIQGIRTIKDRERGRRFGQNVAWLWTQGGIRILHMGGLAGPINIEERILIGRPDLLLIPVGGGPKAYTPTEAAAVIASLNPRLVIPTHYKTLAADVNNCDLVPVDNFLDVMTNATIRNVNSDTLTLTRSQLNDDGLTIGVMSYNFNSSASINN</sequence>
<dbReference type="InterPro" id="IPR036866">
    <property type="entry name" value="RibonucZ/Hydroxyglut_hydro"/>
</dbReference>
<gene>
    <name evidence="1" type="ORF">AAEJ74_17985</name>
</gene>
<dbReference type="Proteomes" id="UP001387447">
    <property type="component" value="Unassembled WGS sequence"/>
</dbReference>
<keyword evidence="2" id="KW-1185">Reference proteome</keyword>
<dbReference type="RefSeq" id="WP_046321040.1">
    <property type="nucleotide sequence ID" value="NZ_JBBWYZ010000015.1"/>
</dbReference>